<dbReference type="EMBL" id="JAODUP010000329">
    <property type="protein sequence ID" value="KAK2152435.1"/>
    <property type="molecule type" value="Genomic_DNA"/>
</dbReference>
<organism evidence="3 4">
    <name type="scientific">Paralvinella palmiformis</name>
    <dbReference type="NCBI Taxonomy" id="53620"/>
    <lineage>
        <taxon>Eukaryota</taxon>
        <taxon>Metazoa</taxon>
        <taxon>Spiralia</taxon>
        <taxon>Lophotrochozoa</taxon>
        <taxon>Annelida</taxon>
        <taxon>Polychaeta</taxon>
        <taxon>Sedentaria</taxon>
        <taxon>Canalipalpata</taxon>
        <taxon>Terebellida</taxon>
        <taxon>Terebelliformia</taxon>
        <taxon>Alvinellidae</taxon>
        <taxon>Paralvinella</taxon>
    </lineage>
</organism>
<keyword evidence="2" id="KW-1133">Transmembrane helix</keyword>
<comment type="caution">
    <text evidence="3">The sequence shown here is derived from an EMBL/GenBank/DDBJ whole genome shotgun (WGS) entry which is preliminary data.</text>
</comment>
<feature type="transmembrane region" description="Helical" evidence="2">
    <location>
        <begin position="27"/>
        <end position="47"/>
    </location>
</feature>
<sequence>AVIIFMAVMYEPFSLDGYEYPAWGQGIGWLVVCCCVVPMPLFFLINYCRAGGAKIMKEASQPTNEWGPALKKNRIGTVYERSGDRGRRTILAFTKSSGEPFEGKNGELSTSLMIMDESYRVYKPLAEKLNTDDGFANPGFDDQSMVSESTAF</sequence>
<gene>
    <name evidence="3" type="ORF">LSH36_329g03009</name>
</gene>
<accession>A0AAD9JHC3</accession>
<feature type="non-terminal residue" evidence="3">
    <location>
        <position position="1"/>
    </location>
</feature>
<keyword evidence="2" id="KW-0812">Transmembrane</keyword>
<evidence type="ECO:0000313" key="3">
    <source>
        <dbReference type="EMBL" id="KAK2152435.1"/>
    </source>
</evidence>
<evidence type="ECO:0000256" key="1">
    <source>
        <dbReference type="SAM" id="MobiDB-lite"/>
    </source>
</evidence>
<keyword evidence="4" id="KW-1185">Reference proteome</keyword>
<keyword evidence="2" id="KW-0472">Membrane</keyword>
<reference evidence="3" key="1">
    <citation type="journal article" date="2023" name="Mol. Biol. Evol.">
        <title>Third-Generation Sequencing Reveals the Adaptive Role of the Epigenome in Three Deep-Sea Polychaetes.</title>
        <authorList>
            <person name="Perez M."/>
            <person name="Aroh O."/>
            <person name="Sun Y."/>
            <person name="Lan Y."/>
            <person name="Juniper S.K."/>
            <person name="Young C.R."/>
            <person name="Angers B."/>
            <person name="Qian P.Y."/>
        </authorList>
    </citation>
    <scope>NUCLEOTIDE SEQUENCE</scope>
    <source>
        <strain evidence="3">P08H-3</strain>
    </source>
</reference>
<protein>
    <submittedName>
        <fullName evidence="3">Uncharacterized protein</fullName>
    </submittedName>
</protein>
<name>A0AAD9JHC3_9ANNE</name>
<dbReference type="AlphaFoldDB" id="A0AAD9JHC3"/>
<proteinExistence type="predicted"/>
<dbReference type="Proteomes" id="UP001208570">
    <property type="component" value="Unassembled WGS sequence"/>
</dbReference>
<evidence type="ECO:0000256" key="2">
    <source>
        <dbReference type="SAM" id="Phobius"/>
    </source>
</evidence>
<feature type="region of interest" description="Disordered" evidence="1">
    <location>
        <begin position="133"/>
        <end position="152"/>
    </location>
</feature>
<evidence type="ECO:0000313" key="4">
    <source>
        <dbReference type="Proteomes" id="UP001208570"/>
    </source>
</evidence>